<feature type="chain" id="PRO_5022709504" description="Cathepsin propeptide inhibitor domain-containing protein" evidence="1">
    <location>
        <begin position="18"/>
        <end position="97"/>
    </location>
</feature>
<evidence type="ECO:0000313" key="3">
    <source>
        <dbReference type="EMBL" id="VVC92278.1"/>
    </source>
</evidence>
<keyword evidence="4" id="KW-1185">Reference proteome</keyword>
<evidence type="ECO:0000256" key="1">
    <source>
        <dbReference type="SAM" id="SignalP"/>
    </source>
</evidence>
<organism evidence="3 4">
    <name type="scientific">Leptidea sinapis</name>
    <dbReference type="NCBI Taxonomy" id="189913"/>
    <lineage>
        <taxon>Eukaryota</taxon>
        <taxon>Metazoa</taxon>
        <taxon>Ecdysozoa</taxon>
        <taxon>Arthropoda</taxon>
        <taxon>Hexapoda</taxon>
        <taxon>Insecta</taxon>
        <taxon>Pterygota</taxon>
        <taxon>Neoptera</taxon>
        <taxon>Endopterygota</taxon>
        <taxon>Lepidoptera</taxon>
        <taxon>Glossata</taxon>
        <taxon>Ditrysia</taxon>
        <taxon>Papilionoidea</taxon>
        <taxon>Pieridae</taxon>
        <taxon>Dismorphiinae</taxon>
        <taxon>Leptidea</taxon>
    </lineage>
</organism>
<evidence type="ECO:0000313" key="4">
    <source>
        <dbReference type="Proteomes" id="UP000324832"/>
    </source>
</evidence>
<keyword evidence="1" id="KW-0732">Signal</keyword>
<dbReference type="SMART" id="SM00848">
    <property type="entry name" value="Inhibitor_I29"/>
    <property type="match status" value="1"/>
</dbReference>
<proteinExistence type="predicted"/>
<name>A0A5E4Q3K4_9NEOP</name>
<dbReference type="Pfam" id="PF08246">
    <property type="entry name" value="Inhibitor_I29"/>
    <property type="match status" value="1"/>
</dbReference>
<feature type="domain" description="Cathepsin propeptide inhibitor" evidence="2">
    <location>
        <begin position="34"/>
        <end position="93"/>
    </location>
</feature>
<dbReference type="Proteomes" id="UP000324832">
    <property type="component" value="Unassembled WGS sequence"/>
</dbReference>
<dbReference type="Gene3D" id="1.10.287.2250">
    <property type="match status" value="1"/>
</dbReference>
<protein>
    <recommendedName>
        <fullName evidence="2">Cathepsin propeptide inhibitor domain-containing protein</fullName>
    </recommendedName>
</protein>
<accession>A0A5E4Q3K4</accession>
<sequence length="97" mass="11547">MLRYTVCVFLLIVLTNAETLIKPDYKLEDAPKLFQQFKKDYHRQYANEAEEQMRYKIFVSNLKEIIRLNAMQPNPPITVYKINQFADRTPKEIGHGR</sequence>
<dbReference type="InterPro" id="IPR013201">
    <property type="entry name" value="Prot_inhib_I29"/>
</dbReference>
<feature type="signal peptide" evidence="1">
    <location>
        <begin position="1"/>
        <end position="17"/>
    </location>
</feature>
<reference evidence="3 4" key="1">
    <citation type="submission" date="2017-07" db="EMBL/GenBank/DDBJ databases">
        <authorList>
            <person name="Talla V."/>
            <person name="Backstrom N."/>
        </authorList>
    </citation>
    <scope>NUCLEOTIDE SEQUENCE [LARGE SCALE GENOMIC DNA]</scope>
</reference>
<dbReference type="EMBL" id="FZQP02001249">
    <property type="protein sequence ID" value="VVC92278.1"/>
    <property type="molecule type" value="Genomic_DNA"/>
</dbReference>
<dbReference type="InterPro" id="IPR038765">
    <property type="entry name" value="Papain-like_cys_pep_sf"/>
</dbReference>
<gene>
    <name evidence="3" type="ORF">LSINAPIS_LOCUS4763</name>
</gene>
<dbReference type="SUPFAM" id="SSF54001">
    <property type="entry name" value="Cysteine proteinases"/>
    <property type="match status" value="1"/>
</dbReference>
<dbReference type="AlphaFoldDB" id="A0A5E4Q3K4"/>
<evidence type="ECO:0000259" key="2">
    <source>
        <dbReference type="SMART" id="SM00848"/>
    </source>
</evidence>